<evidence type="ECO:0000313" key="6">
    <source>
        <dbReference type="Proteomes" id="UP000013378"/>
    </source>
</evidence>
<evidence type="ECO:0000313" key="5">
    <source>
        <dbReference type="EMBL" id="EOD01462.1"/>
    </source>
</evidence>
<dbReference type="SUPFAM" id="SSF110857">
    <property type="entry name" value="Gamma-glutamyl cyclotransferase-like"/>
    <property type="match status" value="1"/>
</dbReference>
<dbReference type="Proteomes" id="UP000013378">
    <property type="component" value="Unassembled WGS sequence"/>
</dbReference>
<accession>R1AXT0</accession>
<name>R1AXT0_9FIRM</name>
<dbReference type="InterPro" id="IPR039126">
    <property type="entry name" value="GGACT"/>
</dbReference>
<feature type="domain" description="Gamma-glutamylcyclotransferase AIG2-like" evidence="4">
    <location>
        <begin position="4"/>
        <end position="103"/>
    </location>
</feature>
<feature type="active site" description="Proton acceptor" evidence="2">
    <location>
        <position position="75"/>
    </location>
</feature>
<evidence type="ECO:0000259" key="4">
    <source>
        <dbReference type="Pfam" id="PF06094"/>
    </source>
</evidence>
<protein>
    <recommendedName>
        <fullName evidence="3">Gamma-glutamylcyclotransferase family protein</fullName>
    </recommendedName>
</protein>
<dbReference type="eggNOG" id="COG2105">
    <property type="taxonomic scope" value="Bacteria"/>
</dbReference>
<dbReference type="InterPro" id="IPR009288">
    <property type="entry name" value="AIG2-like_dom"/>
</dbReference>
<organism evidence="5 6">
    <name type="scientific">Caldisalinibacter kiritimatiensis</name>
    <dbReference type="NCBI Taxonomy" id="1304284"/>
    <lineage>
        <taxon>Bacteria</taxon>
        <taxon>Bacillati</taxon>
        <taxon>Bacillota</taxon>
        <taxon>Tissierellia</taxon>
        <taxon>Tissierellales</taxon>
        <taxon>Thermohalobacteraceae</taxon>
        <taxon>Caldisalinibacter</taxon>
    </lineage>
</organism>
<dbReference type="InterPro" id="IPR013024">
    <property type="entry name" value="GGCT-like"/>
</dbReference>
<reference evidence="5 6" key="1">
    <citation type="journal article" date="2015" name="Geomicrobiol. J.">
        <title>Caldisalinibacter kiritimatiensis gen. nov., sp. nov., a moderately thermohalophilic thiosulfate-reducing bacterium from a hypersaline microbial mat.</title>
        <authorList>
            <person name="Ben Hania W."/>
            <person name="Joseph M."/>
            <person name="Fiebig A."/>
            <person name="Bunk B."/>
            <person name="Klenk H.-P."/>
            <person name="Fardeau M.-L."/>
            <person name="Spring S."/>
        </authorList>
    </citation>
    <scope>NUCLEOTIDE SEQUENCE [LARGE SCALE GENOMIC DNA]</scope>
    <source>
        <strain evidence="5 6">L21-TH-D2</strain>
    </source>
</reference>
<dbReference type="PANTHER" id="PTHR12510">
    <property type="entry name" value="TROPONIN C-AKIN-1 PROTEIN"/>
    <property type="match status" value="1"/>
</dbReference>
<dbReference type="RefSeq" id="WP_006308249.1">
    <property type="nucleotide sequence ID" value="NZ_ARZA01000058.1"/>
</dbReference>
<dbReference type="AlphaFoldDB" id="R1AXT0"/>
<evidence type="ECO:0000256" key="2">
    <source>
        <dbReference type="PIRSR" id="PIRSR639126-1"/>
    </source>
</evidence>
<dbReference type="EMBL" id="ARZA01000058">
    <property type="protein sequence ID" value="EOD01462.1"/>
    <property type="molecule type" value="Genomic_DNA"/>
</dbReference>
<dbReference type="STRING" id="1304284.L21TH_0509"/>
<dbReference type="PANTHER" id="PTHR12510:SF4">
    <property type="entry name" value="GAMMA-GLUTAMYLAMINECYCLOTRANSFERASE"/>
    <property type="match status" value="1"/>
</dbReference>
<dbReference type="InterPro" id="IPR036568">
    <property type="entry name" value="GGCT-like_sf"/>
</dbReference>
<dbReference type="CDD" id="cd06661">
    <property type="entry name" value="GGCT_like"/>
    <property type="match status" value="1"/>
</dbReference>
<proteinExistence type="inferred from homology"/>
<dbReference type="GO" id="GO:0061929">
    <property type="term" value="F:gamma-glutamylaminecyclotransferase activity"/>
    <property type="evidence" value="ECO:0007669"/>
    <property type="project" value="InterPro"/>
</dbReference>
<gene>
    <name evidence="5" type="ORF">L21TH_0509</name>
</gene>
<comment type="caution">
    <text evidence="5">The sequence shown here is derived from an EMBL/GenBank/DDBJ whole genome shotgun (WGS) entry which is preliminary data.</text>
</comment>
<dbReference type="Pfam" id="PF06094">
    <property type="entry name" value="GGACT"/>
    <property type="match status" value="1"/>
</dbReference>
<evidence type="ECO:0000256" key="1">
    <source>
        <dbReference type="ARBA" id="ARBA00008861"/>
    </source>
</evidence>
<sequence>MYKMFVYGTLMKRHSNHDFLKNQRFIGKGLLKGYKMYRVVISFPGIVKSSQIEDVVIGEVYEIDKKTLQNLDKLEGEGHMYKRVKENIILEDNKELEAYVYEWVRQC</sequence>
<dbReference type="GO" id="GO:0005829">
    <property type="term" value="C:cytosol"/>
    <property type="evidence" value="ECO:0007669"/>
    <property type="project" value="TreeGrafter"/>
</dbReference>
<keyword evidence="6" id="KW-1185">Reference proteome</keyword>
<dbReference type="OrthoDB" id="8538589at2"/>
<evidence type="ECO:0000256" key="3">
    <source>
        <dbReference type="RuleBase" id="RU367036"/>
    </source>
</evidence>
<dbReference type="Gene3D" id="3.10.490.10">
    <property type="entry name" value="Gamma-glutamyl cyclotransferase-like"/>
    <property type="match status" value="1"/>
</dbReference>
<comment type="similarity">
    <text evidence="1 3">Belongs to the gamma-glutamylcyclotransferase family.</text>
</comment>